<gene>
    <name evidence="2" type="ORF">HYH03_003458</name>
</gene>
<dbReference type="PANTHER" id="PTHR36784">
    <property type="entry name" value="HISTONE-LYSINE N-METHYLTRANSFERASE"/>
    <property type="match status" value="1"/>
</dbReference>
<name>A0A836C4B4_9CHLO</name>
<sequence length="210" mass="22865">MRQRAAAKDSAAEEPVEFLDEQEQEQLIREFEDQQRDSQRTWRAIFGTGCLAMGLFFLYAACRQQLEPFGVRFTGELRSAAPAGPWVAAVLGLQGVALLLSGWGLLSEVPPRKLALGAARTACLPYSARQAALLWSGVGAAAVGAVFWSCVMGHLLAKEGAKVGARWELLWLPAGPLAGCLLCCHVASSLADTEKEIQKLKSQRYNYKKL</sequence>
<dbReference type="AlphaFoldDB" id="A0A836C4B4"/>
<dbReference type="OrthoDB" id="541604at2759"/>
<feature type="transmembrane region" description="Helical" evidence="1">
    <location>
        <begin position="132"/>
        <end position="157"/>
    </location>
</feature>
<proteinExistence type="predicted"/>
<protein>
    <recommendedName>
        <fullName evidence="4">Transmembrane protein</fullName>
    </recommendedName>
</protein>
<evidence type="ECO:0000256" key="1">
    <source>
        <dbReference type="SAM" id="Phobius"/>
    </source>
</evidence>
<evidence type="ECO:0000313" key="2">
    <source>
        <dbReference type="EMBL" id="KAG2498718.1"/>
    </source>
</evidence>
<reference evidence="2" key="1">
    <citation type="journal article" date="2020" name="bioRxiv">
        <title>Comparative genomics of Chlamydomonas.</title>
        <authorList>
            <person name="Craig R.J."/>
            <person name="Hasan A.R."/>
            <person name="Ness R.W."/>
            <person name="Keightley P.D."/>
        </authorList>
    </citation>
    <scope>NUCLEOTIDE SEQUENCE</scope>
    <source>
        <strain evidence="2">CCAP 11/70</strain>
    </source>
</reference>
<feature type="transmembrane region" description="Helical" evidence="1">
    <location>
        <begin position="44"/>
        <end position="66"/>
    </location>
</feature>
<keyword evidence="1" id="KW-0472">Membrane</keyword>
<dbReference type="EMBL" id="JAEHOE010000009">
    <property type="protein sequence ID" value="KAG2498718.1"/>
    <property type="molecule type" value="Genomic_DNA"/>
</dbReference>
<comment type="caution">
    <text evidence="2">The sequence shown here is derived from an EMBL/GenBank/DDBJ whole genome shotgun (WGS) entry which is preliminary data.</text>
</comment>
<feature type="transmembrane region" description="Helical" evidence="1">
    <location>
        <begin position="86"/>
        <end position="106"/>
    </location>
</feature>
<accession>A0A836C4B4</accession>
<keyword evidence="1" id="KW-0812">Transmembrane</keyword>
<dbReference type="PANTHER" id="PTHR36784:SF1">
    <property type="entry name" value="HISTONE-LYSINE N-METHYLTRANSFERASE"/>
    <property type="match status" value="1"/>
</dbReference>
<keyword evidence="3" id="KW-1185">Reference proteome</keyword>
<organism evidence="2 3">
    <name type="scientific">Edaphochlamys debaryana</name>
    <dbReference type="NCBI Taxonomy" id="47281"/>
    <lineage>
        <taxon>Eukaryota</taxon>
        <taxon>Viridiplantae</taxon>
        <taxon>Chlorophyta</taxon>
        <taxon>core chlorophytes</taxon>
        <taxon>Chlorophyceae</taxon>
        <taxon>CS clade</taxon>
        <taxon>Chlamydomonadales</taxon>
        <taxon>Chlamydomonadales incertae sedis</taxon>
        <taxon>Edaphochlamys</taxon>
    </lineage>
</organism>
<keyword evidence="1" id="KW-1133">Transmembrane helix</keyword>
<feature type="transmembrane region" description="Helical" evidence="1">
    <location>
        <begin position="169"/>
        <end position="191"/>
    </location>
</feature>
<evidence type="ECO:0000313" key="3">
    <source>
        <dbReference type="Proteomes" id="UP000612055"/>
    </source>
</evidence>
<dbReference type="Proteomes" id="UP000612055">
    <property type="component" value="Unassembled WGS sequence"/>
</dbReference>
<evidence type="ECO:0008006" key="4">
    <source>
        <dbReference type="Google" id="ProtNLM"/>
    </source>
</evidence>